<reference evidence="11" key="1">
    <citation type="journal article" date="2023" name="G3 (Bethesda)">
        <title>Whole genome assemblies of Zophobas morio and Tenebrio molitor.</title>
        <authorList>
            <person name="Kaur S."/>
            <person name="Stinson S.A."/>
            <person name="diCenzo G.C."/>
        </authorList>
    </citation>
    <scope>NUCLEOTIDE SEQUENCE</scope>
    <source>
        <strain evidence="11">QUZm001</strain>
    </source>
</reference>
<evidence type="ECO:0000256" key="4">
    <source>
        <dbReference type="ARBA" id="ARBA00022692"/>
    </source>
</evidence>
<keyword evidence="5 10" id="KW-0552">Olfaction</keyword>
<dbReference type="Pfam" id="PF02949">
    <property type="entry name" value="7tm_6"/>
    <property type="match status" value="2"/>
</dbReference>
<keyword evidence="9 10" id="KW-0807">Transducer</keyword>
<gene>
    <name evidence="11" type="ORF">Zmor_021226</name>
</gene>
<comment type="subcellular location">
    <subcellularLocation>
        <location evidence="1 10">Cell membrane</location>
        <topology evidence="1 10">Multi-pass membrane protein</topology>
    </subcellularLocation>
</comment>
<keyword evidence="7 10" id="KW-0472">Membrane</keyword>
<feature type="transmembrane region" description="Helical" evidence="10">
    <location>
        <begin position="36"/>
        <end position="55"/>
    </location>
</feature>
<evidence type="ECO:0000256" key="5">
    <source>
        <dbReference type="ARBA" id="ARBA00022725"/>
    </source>
</evidence>
<evidence type="ECO:0000256" key="10">
    <source>
        <dbReference type="RuleBase" id="RU351113"/>
    </source>
</evidence>
<dbReference type="Proteomes" id="UP001168821">
    <property type="component" value="Unassembled WGS sequence"/>
</dbReference>
<evidence type="ECO:0000256" key="9">
    <source>
        <dbReference type="ARBA" id="ARBA00023224"/>
    </source>
</evidence>
<evidence type="ECO:0000256" key="7">
    <source>
        <dbReference type="ARBA" id="ARBA00023136"/>
    </source>
</evidence>
<comment type="caution">
    <text evidence="11">The sequence shown here is derived from an EMBL/GenBank/DDBJ whole genome shotgun (WGS) entry which is preliminary data.</text>
</comment>
<dbReference type="GO" id="GO:0005886">
    <property type="term" value="C:plasma membrane"/>
    <property type="evidence" value="ECO:0007669"/>
    <property type="project" value="UniProtKB-SubCell"/>
</dbReference>
<dbReference type="AlphaFoldDB" id="A0AA38I5U8"/>
<dbReference type="InterPro" id="IPR004117">
    <property type="entry name" value="7tm6_olfct_rcpt"/>
</dbReference>
<protein>
    <recommendedName>
        <fullName evidence="10">Odorant receptor</fullName>
    </recommendedName>
</protein>
<dbReference type="GO" id="GO:0004984">
    <property type="term" value="F:olfactory receptor activity"/>
    <property type="evidence" value="ECO:0007669"/>
    <property type="project" value="InterPro"/>
</dbReference>
<dbReference type="GO" id="GO:0005549">
    <property type="term" value="F:odorant binding"/>
    <property type="evidence" value="ECO:0007669"/>
    <property type="project" value="InterPro"/>
</dbReference>
<dbReference type="PANTHER" id="PTHR21137">
    <property type="entry name" value="ODORANT RECEPTOR"/>
    <property type="match status" value="1"/>
</dbReference>
<feature type="transmembrane region" description="Helical" evidence="10">
    <location>
        <begin position="125"/>
        <end position="142"/>
    </location>
</feature>
<name>A0AA38I5U8_9CUCU</name>
<evidence type="ECO:0000256" key="6">
    <source>
        <dbReference type="ARBA" id="ARBA00022989"/>
    </source>
</evidence>
<keyword evidence="6 10" id="KW-1133">Transmembrane helix</keyword>
<proteinExistence type="inferred from homology"/>
<keyword evidence="4 10" id="KW-0812">Transmembrane</keyword>
<evidence type="ECO:0000313" key="12">
    <source>
        <dbReference type="Proteomes" id="UP001168821"/>
    </source>
</evidence>
<feature type="transmembrane region" description="Helical" evidence="10">
    <location>
        <begin position="163"/>
        <end position="182"/>
    </location>
</feature>
<feature type="transmembrane region" description="Helical" evidence="10">
    <location>
        <begin position="255"/>
        <end position="278"/>
    </location>
</feature>
<keyword evidence="12" id="KW-1185">Reference proteome</keyword>
<keyword evidence="8 10" id="KW-0675">Receptor</keyword>
<sequence length="346" mass="39993">MTDIITRSFHVNITVLKFVGLYDRNRRGIVYKIGTYFLYFLTIVLTILIVVKLFVGENDDFDQWSRSLMYLNTSTSCHLKFIPLMVNGPRIKKCINFFGNKRFAPKNNQEKKIIEDCVYICKRNFFIYVSLVILLEFSWSIMPLLDEKQKLPADIWLPAGAKPVLLCAAYLYCSAVIFYNGITTTMIELILAGLPYHATGQFKILKSNLQNLVPDLPQNGTDSIIRFEDADKVLRKCIFLHNNILYFIAEFEDCFSWTLFFQIVTTTLGLCFCCLGYVSNNELRDAIYLGPWYRYDVKIRKTLLIIMERSKVPITLTAGKVVNLDYGIFTWALKTSYSLIAVLKSF</sequence>
<organism evidence="11 12">
    <name type="scientific">Zophobas morio</name>
    <dbReference type="NCBI Taxonomy" id="2755281"/>
    <lineage>
        <taxon>Eukaryota</taxon>
        <taxon>Metazoa</taxon>
        <taxon>Ecdysozoa</taxon>
        <taxon>Arthropoda</taxon>
        <taxon>Hexapoda</taxon>
        <taxon>Insecta</taxon>
        <taxon>Pterygota</taxon>
        <taxon>Neoptera</taxon>
        <taxon>Endopterygota</taxon>
        <taxon>Coleoptera</taxon>
        <taxon>Polyphaga</taxon>
        <taxon>Cucujiformia</taxon>
        <taxon>Tenebrionidae</taxon>
        <taxon>Zophobas</taxon>
    </lineage>
</organism>
<evidence type="ECO:0000256" key="8">
    <source>
        <dbReference type="ARBA" id="ARBA00023170"/>
    </source>
</evidence>
<dbReference type="PANTHER" id="PTHR21137:SF35">
    <property type="entry name" value="ODORANT RECEPTOR 19A-RELATED"/>
    <property type="match status" value="1"/>
</dbReference>
<dbReference type="EMBL" id="JALNTZ010000006">
    <property type="protein sequence ID" value="KAJ3649486.1"/>
    <property type="molecule type" value="Genomic_DNA"/>
</dbReference>
<comment type="similarity">
    <text evidence="10">Belongs to the insect chemoreceptor superfamily. Heteromeric odorant receptor channel (TC 1.A.69) family.</text>
</comment>
<evidence type="ECO:0000256" key="2">
    <source>
        <dbReference type="ARBA" id="ARBA00022475"/>
    </source>
</evidence>
<evidence type="ECO:0000256" key="3">
    <source>
        <dbReference type="ARBA" id="ARBA00022606"/>
    </source>
</evidence>
<evidence type="ECO:0000313" key="11">
    <source>
        <dbReference type="EMBL" id="KAJ3649486.1"/>
    </source>
</evidence>
<keyword evidence="2" id="KW-1003">Cell membrane</keyword>
<evidence type="ECO:0000256" key="1">
    <source>
        <dbReference type="ARBA" id="ARBA00004651"/>
    </source>
</evidence>
<dbReference type="GO" id="GO:0007165">
    <property type="term" value="P:signal transduction"/>
    <property type="evidence" value="ECO:0007669"/>
    <property type="project" value="UniProtKB-KW"/>
</dbReference>
<accession>A0AA38I5U8</accession>
<comment type="caution">
    <text evidence="10">Lacks conserved residue(s) required for the propagation of feature annotation.</text>
</comment>
<keyword evidence="3 10" id="KW-0716">Sensory transduction</keyword>